<protein>
    <submittedName>
        <fullName evidence="1">Uncharacterized protein</fullName>
    </submittedName>
</protein>
<dbReference type="AlphaFoldDB" id="A0A484M1Q9"/>
<evidence type="ECO:0000313" key="1">
    <source>
        <dbReference type="EMBL" id="VFQ82549.1"/>
    </source>
</evidence>
<organism evidence="1 2">
    <name type="scientific">Cuscuta campestris</name>
    <dbReference type="NCBI Taxonomy" id="132261"/>
    <lineage>
        <taxon>Eukaryota</taxon>
        <taxon>Viridiplantae</taxon>
        <taxon>Streptophyta</taxon>
        <taxon>Embryophyta</taxon>
        <taxon>Tracheophyta</taxon>
        <taxon>Spermatophyta</taxon>
        <taxon>Magnoliopsida</taxon>
        <taxon>eudicotyledons</taxon>
        <taxon>Gunneridae</taxon>
        <taxon>Pentapetalae</taxon>
        <taxon>asterids</taxon>
        <taxon>lamiids</taxon>
        <taxon>Solanales</taxon>
        <taxon>Convolvulaceae</taxon>
        <taxon>Cuscuteae</taxon>
        <taxon>Cuscuta</taxon>
        <taxon>Cuscuta subgen. Grammica</taxon>
        <taxon>Cuscuta sect. Cleistogrammica</taxon>
    </lineage>
</organism>
<name>A0A484M1Q9_9ASTE</name>
<dbReference type="Proteomes" id="UP000595140">
    <property type="component" value="Unassembled WGS sequence"/>
</dbReference>
<keyword evidence="2" id="KW-1185">Reference proteome</keyword>
<evidence type="ECO:0000313" key="2">
    <source>
        <dbReference type="Proteomes" id="UP000595140"/>
    </source>
</evidence>
<dbReference type="EMBL" id="OOIL02002358">
    <property type="protein sequence ID" value="VFQ82549.1"/>
    <property type="molecule type" value="Genomic_DNA"/>
</dbReference>
<sequence>MFVEEGLKFVGQNSGVDLAHEGGEGNWTVVIKAFKALLFSFRWNKTMWPEIEFPPPTFINRPFFLLHAQDKL</sequence>
<gene>
    <name evidence="1" type="ORF">CCAM_LOCUS24325</name>
</gene>
<reference evidence="1 2" key="1">
    <citation type="submission" date="2018-04" db="EMBL/GenBank/DDBJ databases">
        <authorList>
            <person name="Vogel A."/>
        </authorList>
    </citation>
    <scope>NUCLEOTIDE SEQUENCE [LARGE SCALE GENOMIC DNA]</scope>
</reference>
<accession>A0A484M1Q9</accession>
<proteinExistence type="predicted"/>